<dbReference type="EMBL" id="CP098755">
    <property type="protein sequence ID" value="USG65911.1"/>
    <property type="molecule type" value="Genomic_DNA"/>
</dbReference>
<evidence type="ECO:0000259" key="4">
    <source>
        <dbReference type="PROSITE" id="PS50198"/>
    </source>
</evidence>
<dbReference type="PANTHER" id="PTHR47245">
    <property type="entry name" value="PEPTIDYLPROLYL ISOMERASE"/>
    <property type="match status" value="1"/>
</dbReference>
<reference evidence="5" key="1">
    <citation type="submission" date="2022-06" db="EMBL/GenBank/DDBJ databases">
        <title>Genome sequencing of Brevibacillus sp. BB3-R1.</title>
        <authorList>
            <person name="Heo J."/>
            <person name="Lee D."/>
            <person name="Won M."/>
            <person name="Han B.-H."/>
            <person name="Hong S.-B."/>
            <person name="Kwon S.-W."/>
        </authorList>
    </citation>
    <scope>NUCLEOTIDE SEQUENCE</scope>
    <source>
        <strain evidence="5">BB3-R1</strain>
    </source>
</reference>
<evidence type="ECO:0000256" key="3">
    <source>
        <dbReference type="SAM" id="SignalP"/>
    </source>
</evidence>
<dbReference type="EC" id="5.2.1.8" evidence="5"/>
<dbReference type="Pfam" id="PF13616">
    <property type="entry name" value="Rotamase_3"/>
    <property type="match status" value="1"/>
</dbReference>
<accession>A0ABY4WGG2</accession>
<evidence type="ECO:0000256" key="1">
    <source>
        <dbReference type="PROSITE-ProRule" id="PRU00278"/>
    </source>
</evidence>
<organism evidence="5 6">
    <name type="scientific">Brevibacillus ruminantium</name>
    <dbReference type="NCBI Taxonomy" id="2950604"/>
    <lineage>
        <taxon>Bacteria</taxon>
        <taxon>Bacillati</taxon>
        <taxon>Bacillota</taxon>
        <taxon>Bacilli</taxon>
        <taxon>Bacillales</taxon>
        <taxon>Paenibacillaceae</taxon>
        <taxon>Brevibacillus</taxon>
    </lineage>
</organism>
<sequence length="357" mass="39924">MKRSVALLSSAVLVVSLLTGCGGAAGKDSASKPADQTQPAQNGEQATQPDDVLDQFKKLTLPYTVEPKTALVEYKDGTLSAEEFETFLRVINFLNPMQGMMIESADQESLKMFAREYTATKILASRADAAMEKEAKELAEQTFESLKIQYMGLLGKDDAKFEKLMSNQGLDKETVVGQMELINKSMTVLRKGIDEPTLKKLYEGMDKESLTVASVRHILVSFEKHNNNQEETLQVANELVARLKKGEDFAKLATENTDDPGSKETGGLYADADVTQWVPEFKEAALKLPLNQISDPVKTDYGYHIMRVESRKEKTFDEMKKQLESQALEQAYDHFNKEELDKLITKYNIPETKPASK</sequence>
<keyword evidence="6" id="KW-1185">Reference proteome</keyword>
<dbReference type="RefSeq" id="WP_251872995.1">
    <property type="nucleotide sequence ID" value="NZ_CP098755.1"/>
</dbReference>
<dbReference type="PANTHER" id="PTHR47245:SF2">
    <property type="entry name" value="PEPTIDYL-PROLYL CIS-TRANS ISOMERASE HP_0175-RELATED"/>
    <property type="match status" value="1"/>
</dbReference>
<dbReference type="InterPro" id="IPR000297">
    <property type="entry name" value="PPIase_PpiC"/>
</dbReference>
<evidence type="ECO:0000313" key="6">
    <source>
        <dbReference type="Proteomes" id="UP001056500"/>
    </source>
</evidence>
<keyword evidence="1" id="KW-0697">Rotamase</keyword>
<feature type="compositionally biased region" description="Polar residues" evidence="2">
    <location>
        <begin position="34"/>
        <end position="48"/>
    </location>
</feature>
<dbReference type="GO" id="GO:0003755">
    <property type="term" value="F:peptidyl-prolyl cis-trans isomerase activity"/>
    <property type="evidence" value="ECO:0007669"/>
    <property type="project" value="UniProtKB-EC"/>
</dbReference>
<proteinExistence type="predicted"/>
<evidence type="ECO:0000256" key="2">
    <source>
        <dbReference type="SAM" id="MobiDB-lite"/>
    </source>
</evidence>
<dbReference type="PROSITE" id="PS50198">
    <property type="entry name" value="PPIC_PPIASE_2"/>
    <property type="match status" value="1"/>
</dbReference>
<feature type="region of interest" description="Disordered" evidence="2">
    <location>
        <begin position="25"/>
        <end position="49"/>
    </location>
</feature>
<dbReference type="Proteomes" id="UP001056500">
    <property type="component" value="Chromosome"/>
</dbReference>
<name>A0ABY4WGG2_9BACL</name>
<protein>
    <submittedName>
        <fullName evidence="5">Peptidylprolyl isomerase</fullName>
        <ecNumber evidence="5">5.2.1.8</ecNumber>
    </submittedName>
</protein>
<gene>
    <name evidence="5" type="ORF">NDK47_00705</name>
</gene>
<dbReference type="SUPFAM" id="SSF54534">
    <property type="entry name" value="FKBP-like"/>
    <property type="match status" value="1"/>
</dbReference>
<dbReference type="PROSITE" id="PS51257">
    <property type="entry name" value="PROKAR_LIPOPROTEIN"/>
    <property type="match status" value="1"/>
</dbReference>
<feature type="signal peptide" evidence="3">
    <location>
        <begin position="1"/>
        <end position="24"/>
    </location>
</feature>
<dbReference type="InterPro" id="IPR050245">
    <property type="entry name" value="PrsA_foldase"/>
</dbReference>
<keyword evidence="1 5" id="KW-0413">Isomerase</keyword>
<dbReference type="Gene3D" id="3.10.50.40">
    <property type="match status" value="1"/>
</dbReference>
<dbReference type="InterPro" id="IPR046357">
    <property type="entry name" value="PPIase_dom_sf"/>
</dbReference>
<evidence type="ECO:0000313" key="5">
    <source>
        <dbReference type="EMBL" id="USG65911.1"/>
    </source>
</evidence>
<keyword evidence="3" id="KW-0732">Signal</keyword>
<feature type="domain" description="PpiC" evidence="4">
    <location>
        <begin position="215"/>
        <end position="310"/>
    </location>
</feature>
<feature type="chain" id="PRO_5046171924" evidence="3">
    <location>
        <begin position="25"/>
        <end position="357"/>
    </location>
</feature>